<dbReference type="PANTHER" id="PTHR45797">
    <property type="entry name" value="RAD54-LIKE"/>
    <property type="match status" value="1"/>
</dbReference>
<evidence type="ECO:0000313" key="14">
    <source>
        <dbReference type="Proteomes" id="UP000283090"/>
    </source>
</evidence>
<evidence type="ECO:0000313" key="13">
    <source>
        <dbReference type="EMBL" id="RVD84772.1"/>
    </source>
</evidence>
<feature type="compositionally biased region" description="Basic residues" evidence="9">
    <location>
        <begin position="340"/>
        <end position="350"/>
    </location>
</feature>
<evidence type="ECO:0000259" key="11">
    <source>
        <dbReference type="PROSITE" id="PS51192"/>
    </source>
</evidence>
<evidence type="ECO:0000256" key="9">
    <source>
        <dbReference type="SAM" id="MobiDB-lite"/>
    </source>
</evidence>
<feature type="domain" description="Helicase ATP-binding" evidence="11">
    <location>
        <begin position="203"/>
        <end position="455"/>
    </location>
</feature>
<evidence type="ECO:0000259" key="12">
    <source>
        <dbReference type="PROSITE" id="PS51194"/>
    </source>
</evidence>
<comment type="subcellular location">
    <subcellularLocation>
        <location evidence="1">Nucleus</location>
    </subcellularLocation>
</comment>
<evidence type="ECO:0000256" key="6">
    <source>
        <dbReference type="ARBA" id="ARBA00022840"/>
    </source>
</evidence>
<proteinExistence type="inferred from homology"/>
<keyword evidence="5" id="KW-0347">Helicase</keyword>
<dbReference type="STRING" id="97331.A0A437A155"/>
<dbReference type="CDD" id="cd18793">
    <property type="entry name" value="SF2_C_SNF"/>
    <property type="match status" value="1"/>
</dbReference>
<feature type="region of interest" description="Disordered" evidence="9">
    <location>
        <begin position="104"/>
        <end position="164"/>
    </location>
</feature>
<evidence type="ECO:0008006" key="15">
    <source>
        <dbReference type="Google" id="ProtNLM"/>
    </source>
</evidence>
<evidence type="ECO:0000256" key="7">
    <source>
        <dbReference type="ARBA" id="ARBA00023125"/>
    </source>
</evidence>
<evidence type="ECO:0000256" key="3">
    <source>
        <dbReference type="ARBA" id="ARBA00022741"/>
    </source>
</evidence>
<dbReference type="InterPro" id="IPR038718">
    <property type="entry name" value="SNF2-like_sf"/>
</dbReference>
<reference evidence="13 14" key="1">
    <citation type="submission" date="2019-01" db="EMBL/GenBank/DDBJ databases">
        <title>Intercellular communication is required for trap formation in the nematode-trapping fungus Duddingtonia flagrans.</title>
        <authorList>
            <person name="Youssar L."/>
            <person name="Wernet V."/>
            <person name="Hensel N."/>
            <person name="Hildebrandt H.-G."/>
            <person name="Fischer R."/>
        </authorList>
    </citation>
    <scope>NUCLEOTIDE SEQUENCE [LARGE SCALE GENOMIC DNA]</scope>
    <source>
        <strain evidence="13 14">CBS H-5679</strain>
    </source>
</reference>
<keyword evidence="7" id="KW-0238">DNA-binding</keyword>
<dbReference type="InterPro" id="IPR000330">
    <property type="entry name" value="SNF2_N"/>
</dbReference>
<evidence type="ECO:0000256" key="8">
    <source>
        <dbReference type="ARBA" id="ARBA00023242"/>
    </source>
</evidence>
<dbReference type="GO" id="GO:0004386">
    <property type="term" value="F:helicase activity"/>
    <property type="evidence" value="ECO:0007669"/>
    <property type="project" value="UniProtKB-KW"/>
</dbReference>
<comment type="caution">
    <text evidence="13">The sequence shown here is derived from an EMBL/GenBank/DDBJ whole genome shotgun (WGS) entry which is preliminary data.</text>
</comment>
<dbReference type="InterPro" id="IPR044574">
    <property type="entry name" value="ARIP4-like"/>
</dbReference>
<keyword evidence="10" id="KW-0472">Membrane</keyword>
<dbReference type="InterPro" id="IPR001650">
    <property type="entry name" value="Helicase_C-like"/>
</dbReference>
<evidence type="ECO:0000256" key="5">
    <source>
        <dbReference type="ARBA" id="ARBA00022806"/>
    </source>
</evidence>
<dbReference type="GO" id="GO:0003677">
    <property type="term" value="F:DNA binding"/>
    <property type="evidence" value="ECO:0007669"/>
    <property type="project" value="UniProtKB-KW"/>
</dbReference>
<feature type="compositionally biased region" description="Basic and acidic residues" evidence="9">
    <location>
        <begin position="9"/>
        <end position="20"/>
    </location>
</feature>
<keyword evidence="14" id="KW-1185">Reference proteome</keyword>
<evidence type="ECO:0000256" key="2">
    <source>
        <dbReference type="ARBA" id="ARBA00007025"/>
    </source>
</evidence>
<dbReference type="PROSITE" id="PS51192">
    <property type="entry name" value="HELICASE_ATP_BIND_1"/>
    <property type="match status" value="1"/>
</dbReference>
<feature type="region of interest" description="Disordered" evidence="9">
    <location>
        <begin position="881"/>
        <end position="904"/>
    </location>
</feature>
<keyword evidence="10" id="KW-1133">Transmembrane helix</keyword>
<protein>
    <recommendedName>
        <fullName evidence="15">Helicase C-terminal domain-containing protein</fullName>
    </recommendedName>
</protein>
<dbReference type="PROSITE" id="PS51194">
    <property type="entry name" value="HELICASE_CTER"/>
    <property type="match status" value="1"/>
</dbReference>
<feature type="region of interest" description="Disordered" evidence="9">
    <location>
        <begin position="330"/>
        <end position="380"/>
    </location>
</feature>
<keyword evidence="3" id="KW-0547">Nucleotide-binding</keyword>
<organism evidence="13 14">
    <name type="scientific">Arthrobotrys flagrans</name>
    <name type="common">Nematode-trapping fungus</name>
    <name type="synonym">Trichothecium flagrans</name>
    <dbReference type="NCBI Taxonomy" id="97331"/>
    <lineage>
        <taxon>Eukaryota</taxon>
        <taxon>Fungi</taxon>
        <taxon>Dikarya</taxon>
        <taxon>Ascomycota</taxon>
        <taxon>Pezizomycotina</taxon>
        <taxon>Orbiliomycetes</taxon>
        <taxon>Orbiliales</taxon>
        <taxon>Orbiliaceae</taxon>
        <taxon>Arthrobotrys</taxon>
    </lineage>
</organism>
<keyword evidence="10" id="KW-0812">Transmembrane</keyword>
<evidence type="ECO:0000256" key="10">
    <source>
        <dbReference type="SAM" id="Phobius"/>
    </source>
</evidence>
<dbReference type="RefSeq" id="XP_067490316.1">
    <property type="nucleotide sequence ID" value="XM_067635935.1"/>
</dbReference>
<feature type="transmembrane region" description="Helical" evidence="10">
    <location>
        <begin position="912"/>
        <end position="936"/>
    </location>
</feature>
<feature type="compositionally biased region" description="Acidic residues" evidence="9">
    <location>
        <begin position="365"/>
        <end position="380"/>
    </location>
</feature>
<dbReference type="EMBL" id="SAEB01000007">
    <property type="protein sequence ID" value="RVD84772.1"/>
    <property type="molecule type" value="Genomic_DNA"/>
</dbReference>
<keyword evidence="4" id="KW-0378">Hydrolase</keyword>
<feature type="compositionally biased region" description="Acidic residues" evidence="9">
    <location>
        <begin position="882"/>
        <end position="894"/>
    </location>
</feature>
<dbReference type="AlphaFoldDB" id="A0A437A155"/>
<dbReference type="Pfam" id="PF00271">
    <property type="entry name" value="Helicase_C"/>
    <property type="match status" value="1"/>
</dbReference>
<feature type="compositionally biased region" description="Basic and acidic residues" evidence="9">
    <location>
        <begin position="354"/>
        <end position="364"/>
    </location>
</feature>
<dbReference type="InterPro" id="IPR027417">
    <property type="entry name" value="P-loop_NTPase"/>
</dbReference>
<dbReference type="Proteomes" id="UP000283090">
    <property type="component" value="Unassembled WGS sequence"/>
</dbReference>
<dbReference type="VEuPathDB" id="FungiDB:DFL_006496"/>
<dbReference type="InterPro" id="IPR014001">
    <property type="entry name" value="Helicase_ATP-bd"/>
</dbReference>
<name>A0A437A155_ARTFL</name>
<gene>
    <name evidence="13" type="ORF">DFL_006496</name>
</gene>
<dbReference type="InterPro" id="IPR049730">
    <property type="entry name" value="SNF2/RAD54-like_C"/>
</dbReference>
<keyword evidence="6" id="KW-0067">ATP-binding</keyword>
<keyword evidence="8" id="KW-0539">Nucleus</keyword>
<feature type="compositionally biased region" description="Polar residues" evidence="9">
    <location>
        <begin position="148"/>
        <end position="161"/>
    </location>
</feature>
<dbReference type="SMART" id="SM00487">
    <property type="entry name" value="DEXDc"/>
    <property type="match status" value="1"/>
</dbReference>
<comment type="similarity">
    <text evidence="2">Belongs to the SNF2/RAD54 helicase family.</text>
</comment>
<dbReference type="GO" id="GO:0016887">
    <property type="term" value="F:ATP hydrolysis activity"/>
    <property type="evidence" value="ECO:0007669"/>
    <property type="project" value="InterPro"/>
</dbReference>
<dbReference type="SUPFAM" id="SSF52540">
    <property type="entry name" value="P-loop containing nucleoside triphosphate hydrolases"/>
    <property type="match status" value="2"/>
</dbReference>
<dbReference type="GO" id="GO:0005634">
    <property type="term" value="C:nucleus"/>
    <property type="evidence" value="ECO:0007669"/>
    <property type="project" value="UniProtKB-SubCell"/>
</dbReference>
<dbReference type="SMART" id="SM00490">
    <property type="entry name" value="HELICc"/>
    <property type="match status" value="1"/>
</dbReference>
<feature type="region of interest" description="Disordered" evidence="9">
    <location>
        <begin position="1"/>
        <end position="61"/>
    </location>
</feature>
<sequence length="948" mass="107119">MISTTGDNLHVEVTAKERARGPQPGLQPPDPKRVKVFSDLTPPASEHGGRTPQPDLHLQGRPACKEDNAFKGSVTFHRTMFIEYTNIGQDLENSANILLPGDQRFGQPAPELVHESTGSITSGSPADDETSTASELRTRDGAVEDGTTEQPDATKPNQLVESVQPHKIVNPNHGTESDPIKLPPHIADKLFDSQIEGIQFLWREVVQKGEGALLAHTMGMGKTLQVITLLYLISRVGKSKDKKVMEQVPDHLRGSLHVLIVAPPGLLPNWREEFVKWVPKSNGQQLLKFYVPSQRKDPKSRIKMFREWEGKGGVLLLGYQMLRDCTLESSIKNNQPRENTKRRYGARRTTRTSAEAREGESRDSSEEESSDEEKDVVLTPEEEEAIKLAAELRGIVIETPNIIVADEAHAVKNEKSGISEALSQIATKSRIALTGSPLANNLSEYYCLTKWISGEMLGPKGKFKMFFSSPIEAGLYEESSPDQRRIALRRLAVLRHVMSPKMNRCGLSRIKNRLPEKTEFLITVELTEIQRKIYSLFAQNIVQENITSSSSNKIPDRLEIKGFFDHVRCLRTLLNHPKILLEVFKDRADKKAKKEKLEINWATRLSRSTIHEIREEDLLGDAHLKTLLNLYKYAHTFENFDSPVSSNRMTCLFNIIQVAEDIQEKILIFSSSIPTLNYIETHLDSKFIEYYRIDGTTKPIDRQRFIAEFDSEDGANIMIISTRAGGVGLNITAASRVVIFDFDFSPQDEEQAIGRAYRFGQTKPVFVYRFKVGGTFEDVIHNRSLFKISLAARVVDHSHPVRLAKQGRAREYFNPPGECEKGDLVQFRQNYTDPMLLSLIESGLVQKIDLQDSYLDRTDQELTEQEQKRFQLDLEIYNNNYEDPELDGEEPESSDPERSINSEEEPGLKGLAALHFLVLMNNSGLVILILGVDMVFGVRFWSLKRSEA</sequence>
<dbReference type="GO" id="GO:0005524">
    <property type="term" value="F:ATP binding"/>
    <property type="evidence" value="ECO:0007669"/>
    <property type="project" value="UniProtKB-KW"/>
</dbReference>
<dbReference type="Pfam" id="PF00176">
    <property type="entry name" value="SNF2-rel_dom"/>
    <property type="match status" value="1"/>
</dbReference>
<feature type="domain" description="Helicase C-terminal" evidence="12">
    <location>
        <begin position="654"/>
        <end position="802"/>
    </location>
</feature>
<dbReference type="OrthoDB" id="2020972at2759"/>
<evidence type="ECO:0000256" key="1">
    <source>
        <dbReference type="ARBA" id="ARBA00004123"/>
    </source>
</evidence>
<evidence type="ECO:0000256" key="4">
    <source>
        <dbReference type="ARBA" id="ARBA00022801"/>
    </source>
</evidence>
<accession>A0A437A155</accession>
<dbReference type="Gene3D" id="3.40.50.10810">
    <property type="entry name" value="Tandem AAA-ATPase domain"/>
    <property type="match status" value="2"/>
</dbReference>
<dbReference type="GeneID" id="93588807"/>
<dbReference type="Gene3D" id="3.40.50.300">
    <property type="entry name" value="P-loop containing nucleotide triphosphate hydrolases"/>
    <property type="match status" value="1"/>
</dbReference>
<dbReference type="PANTHER" id="PTHR45797:SF1">
    <property type="entry name" value="HELICASE ARIP4"/>
    <property type="match status" value="1"/>
</dbReference>